<evidence type="ECO:0000256" key="7">
    <source>
        <dbReference type="SAM" id="SignalP"/>
    </source>
</evidence>
<evidence type="ECO:0000313" key="9">
    <source>
        <dbReference type="EMBL" id="ALF60650.1"/>
    </source>
</evidence>
<dbReference type="EC" id="4.2.1.1" evidence="2"/>
<evidence type="ECO:0000256" key="5">
    <source>
        <dbReference type="ARBA" id="ARBA00023239"/>
    </source>
</evidence>
<dbReference type="Pfam" id="PF00194">
    <property type="entry name" value="Carb_anhydrase"/>
    <property type="match status" value="1"/>
</dbReference>
<evidence type="ECO:0000256" key="3">
    <source>
        <dbReference type="ARBA" id="ARBA00022723"/>
    </source>
</evidence>
<dbReference type="GO" id="GO:0004089">
    <property type="term" value="F:carbonate dehydratase activity"/>
    <property type="evidence" value="ECO:0007669"/>
    <property type="project" value="UniProtKB-EC"/>
</dbReference>
<dbReference type="SMART" id="SM01057">
    <property type="entry name" value="Carb_anhydrase"/>
    <property type="match status" value="1"/>
</dbReference>
<organism evidence="9 10">
    <name type="scientific">Psychrobacter urativorans</name>
    <dbReference type="NCBI Taxonomy" id="45610"/>
    <lineage>
        <taxon>Bacteria</taxon>
        <taxon>Pseudomonadati</taxon>
        <taxon>Pseudomonadota</taxon>
        <taxon>Gammaproteobacteria</taxon>
        <taxon>Moraxellales</taxon>
        <taxon>Moraxellaceae</taxon>
        <taxon>Psychrobacter</taxon>
    </lineage>
</organism>
<dbReference type="STRING" id="45610.AOC03_11855"/>
<evidence type="ECO:0000313" key="10">
    <source>
        <dbReference type="Proteomes" id="UP000059847"/>
    </source>
</evidence>
<keyword evidence="4" id="KW-0862">Zinc</keyword>
<evidence type="ECO:0000256" key="4">
    <source>
        <dbReference type="ARBA" id="ARBA00022833"/>
    </source>
</evidence>
<dbReference type="EMBL" id="CP012678">
    <property type="protein sequence ID" value="ALF60650.1"/>
    <property type="molecule type" value="Genomic_DNA"/>
</dbReference>
<feature type="chain" id="PRO_5005805806" description="carbonic anhydrase" evidence="7">
    <location>
        <begin position="23"/>
        <end position="273"/>
    </location>
</feature>
<comment type="catalytic activity">
    <reaction evidence="6">
        <text>hydrogencarbonate + H(+) = CO2 + H2O</text>
        <dbReference type="Rhea" id="RHEA:10748"/>
        <dbReference type="ChEBI" id="CHEBI:15377"/>
        <dbReference type="ChEBI" id="CHEBI:15378"/>
        <dbReference type="ChEBI" id="CHEBI:16526"/>
        <dbReference type="ChEBI" id="CHEBI:17544"/>
        <dbReference type="EC" id="4.2.1.1"/>
    </reaction>
</comment>
<name>A0A0M5MLE1_9GAMM</name>
<proteinExistence type="inferred from homology"/>
<dbReference type="SUPFAM" id="SSF51069">
    <property type="entry name" value="Carbonic anhydrase"/>
    <property type="match status" value="1"/>
</dbReference>
<feature type="signal peptide" evidence="7">
    <location>
        <begin position="1"/>
        <end position="22"/>
    </location>
</feature>
<keyword evidence="3" id="KW-0479">Metal-binding</keyword>
<evidence type="ECO:0000256" key="2">
    <source>
        <dbReference type="ARBA" id="ARBA00012925"/>
    </source>
</evidence>
<dbReference type="RefSeq" id="WP_062536271.1">
    <property type="nucleotide sequence ID" value="NZ_CP012678.1"/>
</dbReference>
<dbReference type="OrthoDB" id="5327615at2"/>
<dbReference type="InterPro" id="IPR041891">
    <property type="entry name" value="Alpha_CA_prokaryot-like"/>
</dbReference>
<keyword evidence="5" id="KW-0456">Lyase</keyword>
<evidence type="ECO:0000259" key="8">
    <source>
        <dbReference type="PROSITE" id="PS51144"/>
    </source>
</evidence>
<accession>A0A0M5MLE1</accession>
<dbReference type="KEGG" id="pur:AOC03_11855"/>
<reference evidence="9 10" key="1">
    <citation type="submission" date="2015-09" db="EMBL/GenBank/DDBJ databases">
        <title>Complete genome of Psychrobacter urativorans R10.10B.</title>
        <authorList>
            <person name="See-Too W.S."/>
            <person name="Chan K.G."/>
        </authorList>
    </citation>
    <scope>NUCLEOTIDE SEQUENCE [LARGE SCALE GENOMIC DNA]</scope>
    <source>
        <strain evidence="9 10">R10.10B</strain>
    </source>
</reference>
<keyword evidence="7" id="KW-0732">Signal</keyword>
<dbReference type="PANTHER" id="PTHR18952:SF265">
    <property type="entry name" value="CARBONIC ANHYDRASE"/>
    <property type="match status" value="1"/>
</dbReference>
<feature type="domain" description="Alpha-carbonic anhydrase" evidence="8">
    <location>
        <begin position="48"/>
        <end position="273"/>
    </location>
</feature>
<keyword evidence="10" id="KW-1185">Reference proteome</keyword>
<dbReference type="InterPro" id="IPR036398">
    <property type="entry name" value="CA_dom_sf"/>
</dbReference>
<dbReference type="PANTHER" id="PTHR18952">
    <property type="entry name" value="CARBONIC ANHYDRASE"/>
    <property type="match status" value="1"/>
</dbReference>
<dbReference type="Gene3D" id="3.10.200.10">
    <property type="entry name" value="Alpha carbonic anhydrase"/>
    <property type="match status" value="1"/>
</dbReference>
<sequence length="273" mass="29675">MNHHYLAVALITISTIGVTACANNYQNSNTTSAKSMPTSASSAVIASPSWSYTGNTGPEYWGDNEEASACKIGEQQSPINIKNVTTTTTNVPTIDYSKSVSLNIHDNGHTVVYTPTTHNNAITLNNERFELKQFHYHTPSEHQFGNQNYPAELHFVHANSAGNLAVVGVMLQQGKANDVMRVLLNGTQQSAANKTAFTTSNVDLSALISAMPTFYHYAGSLTTPPCSEKVQWYVSKQPLELAGDQLAILSHLYEGNNRPVQSQGSRVVEQISK</sequence>
<dbReference type="InterPro" id="IPR001148">
    <property type="entry name" value="CA_dom"/>
</dbReference>
<evidence type="ECO:0000256" key="1">
    <source>
        <dbReference type="ARBA" id="ARBA00010718"/>
    </source>
</evidence>
<comment type="similarity">
    <text evidence="1">Belongs to the alpha-carbonic anhydrase family.</text>
</comment>
<evidence type="ECO:0000256" key="6">
    <source>
        <dbReference type="ARBA" id="ARBA00048348"/>
    </source>
</evidence>
<dbReference type="PROSITE" id="PS51144">
    <property type="entry name" value="ALPHA_CA_2"/>
    <property type="match status" value="1"/>
</dbReference>
<gene>
    <name evidence="9" type="ORF">AOC03_11855</name>
</gene>
<protein>
    <recommendedName>
        <fullName evidence="2">carbonic anhydrase</fullName>
        <ecNumber evidence="2">4.2.1.1</ecNumber>
    </recommendedName>
</protein>
<dbReference type="Proteomes" id="UP000059847">
    <property type="component" value="Chromosome"/>
</dbReference>
<dbReference type="GO" id="GO:0008270">
    <property type="term" value="F:zinc ion binding"/>
    <property type="evidence" value="ECO:0007669"/>
    <property type="project" value="InterPro"/>
</dbReference>
<dbReference type="CDD" id="cd03124">
    <property type="entry name" value="alpha_CA_prokaryotic_like"/>
    <property type="match status" value="1"/>
</dbReference>
<dbReference type="AlphaFoldDB" id="A0A0M5MLE1"/>
<dbReference type="InterPro" id="IPR023561">
    <property type="entry name" value="Carbonic_anhydrase_a-class"/>
</dbReference>